<gene>
    <name evidence="1" type="ORF">E2C01_081198</name>
</gene>
<keyword evidence="2" id="KW-1185">Reference proteome</keyword>
<organism evidence="1 2">
    <name type="scientific">Portunus trituberculatus</name>
    <name type="common">Swimming crab</name>
    <name type="synonym">Neptunus trituberculatus</name>
    <dbReference type="NCBI Taxonomy" id="210409"/>
    <lineage>
        <taxon>Eukaryota</taxon>
        <taxon>Metazoa</taxon>
        <taxon>Ecdysozoa</taxon>
        <taxon>Arthropoda</taxon>
        <taxon>Crustacea</taxon>
        <taxon>Multicrustacea</taxon>
        <taxon>Malacostraca</taxon>
        <taxon>Eumalacostraca</taxon>
        <taxon>Eucarida</taxon>
        <taxon>Decapoda</taxon>
        <taxon>Pleocyemata</taxon>
        <taxon>Brachyura</taxon>
        <taxon>Eubrachyura</taxon>
        <taxon>Portunoidea</taxon>
        <taxon>Portunidae</taxon>
        <taxon>Portuninae</taxon>
        <taxon>Portunus</taxon>
    </lineage>
</organism>
<dbReference type="AlphaFoldDB" id="A0A5B7IRA7"/>
<protein>
    <submittedName>
        <fullName evidence="1">Uncharacterized protein</fullName>
    </submittedName>
</protein>
<accession>A0A5B7IRA7</accession>
<evidence type="ECO:0000313" key="1">
    <source>
        <dbReference type="EMBL" id="MPC86372.1"/>
    </source>
</evidence>
<name>A0A5B7IRA7_PORTR</name>
<proteinExistence type="predicted"/>
<dbReference type="Proteomes" id="UP000324222">
    <property type="component" value="Unassembled WGS sequence"/>
</dbReference>
<dbReference type="OrthoDB" id="6352421at2759"/>
<dbReference type="EMBL" id="VSRR010071252">
    <property type="protein sequence ID" value="MPC86372.1"/>
    <property type="molecule type" value="Genomic_DNA"/>
</dbReference>
<reference evidence="1 2" key="1">
    <citation type="submission" date="2019-05" db="EMBL/GenBank/DDBJ databases">
        <title>Another draft genome of Portunus trituberculatus and its Hox gene families provides insights of decapod evolution.</title>
        <authorList>
            <person name="Jeong J.-H."/>
            <person name="Song I."/>
            <person name="Kim S."/>
            <person name="Choi T."/>
            <person name="Kim D."/>
            <person name="Ryu S."/>
            <person name="Kim W."/>
        </authorList>
    </citation>
    <scope>NUCLEOTIDE SEQUENCE [LARGE SCALE GENOMIC DNA]</scope>
    <source>
        <tissue evidence="1">Muscle</tissue>
    </source>
</reference>
<comment type="caution">
    <text evidence="1">The sequence shown here is derived from an EMBL/GenBank/DDBJ whole genome shotgun (WGS) entry which is preliminary data.</text>
</comment>
<sequence length="89" mass="10171">MNTESENSFPAGLTYDPHTRSLLLNGRTGHVQFYDPHHSHQLHHVSIRAMLFKLTEYFGIVFTTDNCSLSASFILVIYCGKLLPLYKDI</sequence>
<evidence type="ECO:0000313" key="2">
    <source>
        <dbReference type="Proteomes" id="UP000324222"/>
    </source>
</evidence>